<organism evidence="1 2">
    <name type="scientific">Methylocucumis oryzae</name>
    <dbReference type="NCBI Taxonomy" id="1632867"/>
    <lineage>
        <taxon>Bacteria</taxon>
        <taxon>Pseudomonadati</taxon>
        <taxon>Pseudomonadota</taxon>
        <taxon>Gammaproteobacteria</taxon>
        <taxon>Methylococcales</taxon>
        <taxon>Methylococcaceae</taxon>
        <taxon>Methylocucumis</taxon>
    </lineage>
</organism>
<name>A0A0F3IGT7_9GAMM</name>
<keyword evidence="2" id="KW-1185">Reference proteome</keyword>
<comment type="caution">
    <text evidence="1">The sequence shown here is derived from an EMBL/GenBank/DDBJ whole genome shotgun (WGS) entry which is preliminary data.</text>
</comment>
<evidence type="ECO:0008006" key="3">
    <source>
        <dbReference type="Google" id="ProtNLM"/>
    </source>
</evidence>
<proteinExistence type="predicted"/>
<evidence type="ECO:0000313" key="1">
    <source>
        <dbReference type="EMBL" id="KJV06015.1"/>
    </source>
</evidence>
<dbReference type="PANTHER" id="PTHR35271:SF1">
    <property type="entry name" value="ABC TRANSPORTER, SUBSTRATE-BINDING LIPOPROTEIN"/>
    <property type="match status" value="1"/>
</dbReference>
<dbReference type="Gene3D" id="3.40.50.2300">
    <property type="match status" value="1"/>
</dbReference>
<evidence type="ECO:0000313" key="2">
    <source>
        <dbReference type="Proteomes" id="UP000033684"/>
    </source>
</evidence>
<dbReference type="Pfam" id="PF04392">
    <property type="entry name" value="ABC_sub_bind"/>
    <property type="match status" value="1"/>
</dbReference>
<gene>
    <name evidence="1" type="ORF">VZ94_14050</name>
</gene>
<dbReference type="EMBL" id="LAJX01000142">
    <property type="protein sequence ID" value="KJV06015.1"/>
    <property type="molecule type" value="Genomic_DNA"/>
</dbReference>
<reference evidence="2" key="1">
    <citation type="submission" date="2015-03" db="EMBL/GenBank/DDBJ databases">
        <title>Draft genome sequence of a novel methanotroph (Sn10-6) isolated from flooded ricefield rhizosphere in India.</title>
        <authorList>
            <person name="Pandit P.S."/>
            <person name="Pore S.D."/>
            <person name="Arora P."/>
            <person name="Kapse N.G."/>
            <person name="Dhakephalkar P.K."/>
            <person name="Rahalkar M.C."/>
        </authorList>
    </citation>
    <scope>NUCLEOTIDE SEQUENCE [LARGE SCALE GENOMIC DNA]</scope>
    <source>
        <strain evidence="2">Sn10-6</strain>
    </source>
</reference>
<dbReference type="Proteomes" id="UP000033684">
    <property type="component" value="Unassembled WGS sequence"/>
</dbReference>
<reference evidence="1 2" key="2">
    <citation type="journal article" date="2016" name="Microb. Ecol.">
        <title>Genome Characteristics of a Novel Type I Methanotroph (Sn10-6) Isolated from a Flooded Indian Rice Field.</title>
        <authorList>
            <person name="Rahalkar M.C."/>
            <person name="Pandit P.S."/>
            <person name="Dhakephalkar P.K."/>
            <person name="Pore S."/>
            <person name="Arora P."/>
            <person name="Kapse N."/>
        </authorList>
    </citation>
    <scope>NUCLEOTIDE SEQUENCE [LARGE SCALE GENOMIC DNA]</scope>
    <source>
        <strain evidence="1 2">Sn10-6</strain>
    </source>
</reference>
<accession>A0A0F3IGT7</accession>
<protein>
    <recommendedName>
        <fullName evidence="3">ABC transporter substrate-binding protein</fullName>
    </recommendedName>
</protein>
<dbReference type="PANTHER" id="PTHR35271">
    <property type="entry name" value="ABC TRANSPORTER, SUBSTRATE-BINDING LIPOPROTEIN-RELATED"/>
    <property type="match status" value="1"/>
</dbReference>
<dbReference type="AlphaFoldDB" id="A0A0F3IGT7"/>
<sequence length="113" mass="12745">MINWQRFPRSPNNYGVANELSLSQELSLLHYLLPAVRKIGVIYNPSINQERINQARAQMAELGLTIAEQTLTEPLQLDELLQQLLPTVDALWLIADPTVLSDKDSVEKSVYGN</sequence>
<dbReference type="InterPro" id="IPR007487">
    <property type="entry name" value="ABC_transpt-TYRBP-like"/>
</dbReference>